<name>A0ABN1A2I2_9SPHN</name>
<dbReference type="Pfam" id="PF00072">
    <property type="entry name" value="Response_reg"/>
    <property type="match status" value="1"/>
</dbReference>
<gene>
    <name evidence="4" type="ORF">GCM10009096_03340</name>
</gene>
<dbReference type="Pfam" id="PF04397">
    <property type="entry name" value="LytTR"/>
    <property type="match status" value="1"/>
</dbReference>
<dbReference type="PROSITE" id="PS50930">
    <property type="entry name" value="HTH_LYTTR"/>
    <property type="match status" value="1"/>
</dbReference>
<sequence>MMSNQKLDILIVDDEPLARGRIKSLCNRMTNINRVDMASGGREALDMVAQNCPEILLLDIDMPDLSGMEVAKQCRQMTNVPEIIFTTAHDRYAVEAFRFDATDYLLKPVKEDLLREALERVQKKRQTTGSTLQTKSDQRLWVQDGNTAVQIGCGDIGWIEADRDYMRLCLPERSYLVHESMQSLLQRLPADIFVRVHRSAAVNRNFVRDVRRKGRRRFVVMQDGTELTIGPSFVKAAMSVLAQ</sequence>
<dbReference type="Gene3D" id="2.40.50.1020">
    <property type="entry name" value="LytTr DNA-binding domain"/>
    <property type="match status" value="1"/>
</dbReference>
<reference evidence="4 5" key="1">
    <citation type="journal article" date="2019" name="Int. J. Syst. Evol. Microbiol.">
        <title>The Global Catalogue of Microorganisms (GCM) 10K type strain sequencing project: providing services to taxonomists for standard genome sequencing and annotation.</title>
        <authorList>
            <consortium name="The Broad Institute Genomics Platform"/>
            <consortium name="The Broad Institute Genome Sequencing Center for Infectious Disease"/>
            <person name="Wu L."/>
            <person name="Ma J."/>
        </authorList>
    </citation>
    <scope>NUCLEOTIDE SEQUENCE [LARGE SCALE GENOMIC DNA]</scope>
    <source>
        <strain evidence="4 5">JCM 14162</strain>
    </source>
</reference>
<comment type="caution">
    <text evidence="4">The sequence shown here is derived from an EMBL/GenBank/DDBJ whole genome shotgun (WGS) entry which is preliminary data.</text>
</comment>
<dbReference type="InterPro" id="IPR046947">
    <property type="entry name" value="LytR-like"/>
</dbReference>
<evidence type="ECO:0008006" key="6">
    <source>
        <dbReference type="Google" id="ProtNLM"/>
    </source>
</evidence>
<dbReference type="InterPro" id="IPR001789">
    <property type="entry name" value="Sig_transdc_resp-reg_receiver"/>
</dbReference>
<feature type="domain" description="Response regulatory" evidence="2">
    <location>
        <begin position="8"/>
        <end position="122"/>
    </location>
</feature>
<evidence type="ECO:0000259" key="3">
    <source>
        <dbReference type="PROSITE" id="PS50930"/>
    </source>
</evidence>
<dbReference type="SMART" id="SM00850">
    <property type="entry name" value="LytTR"/>
    <property type="match status" value="1"/>
</dbReference>
<dbReference type="PANTHER" id="PTHR37299">
    <property type="entry name" value="TRANSCRIPTIONAL REGULATOR-RELATED"/>
    <property type="match status" value="1"/>
</dbReference>
<dbReference type="Gene3D" id="3.40.50.2300">
    <property type="match status" value="1"/>
</dbReference>
<evidence type="ECO:0000259" key="2">
    <source>
        <dbReference type="PROSITE" id="PS50110"/>
    </source>
</evidence>
<organism evidence="4 5">
    <name type="scientific">Parasphingorhabdus litoris</name>
    <dbReference type="NCBI Taxonomy" id="394733"/>
    <lineage>
        <taxon>Bacteria</taxon>
        <taxon>Pseudomonadati</taxon>
        <taxon>Pseudomonadota</taxon>
        <taxon>Alphaproteobacteria</taxon>
        <taxon>Sphingomonadales</taxon>
        <taxon>Sphingomonadaceae</taxon>
        <taxon>Parasphingorhabdus</taxon>
    </lineage>
</organism>
<feature type="domain" description="HTH LytTR-type" evidence="3">
    <location>
        <begin position="140"/>
        <end position="243"/>
    </location>
</feature>
<dbReference type="PANTHER" id="PTHR37299:SF1">
    <property type="entry name" value="STAGE 0 SPORULATION PROTEIN A HOMOLOG"/>
    <property type="match status" value="1"/>
</dbReference>
<dbReference type="PROSITE" id="PS50110">
    <property type="entry name" value="RESPONSE_REGULATORY"/>
    <property type="match status" value="1"/>
</dbReference>
<keyword evidence="5" id="KW-1185">Reference proteome</keyword>
<proteinExistence type="predicted"/>
<keyword evidence="1" id="KW-0597">Phosphoprotein</keyword>
<dbReference type="InterPro" id="IPR007492">
    <property type="entry name" value="LytTR_DNA-bd_dom"/>
</dbReference>
<evidence type="ECO:0000256" key="1">
    <source>
        <dbReference type="PROSITE-ProRule" id="PRU00169"/>
    </source>
</evidence>
<dbReference type="SUPFAM" id="SSF52172">
    <property type="entry name" value="CheY-like"/>
    <property type="match status" value="1"/>
</dbReference>
<protein>
    <recommendedName>
        <fullName evidence="6">DNA-binding response regulator</fullName>
    </recommendedName>
</protein>
<feature type="modified residue" description="4-aspartylphosphate" evidence="1">
    <location>
        <position position="59"/>
    </location>
</feature>
<accession>A0ABN1A2I2</accession>
<evidence type="ECO:0000313" key="5">
    <source>
        <dbReference type="Proteomes" id="UP001500713"/>
    </source>
</evidence>
<dbReference type="EMBL" id="BAAAEM010000002">
    <property type="protein sequence ID" value="GAA0466014.1"/>
    <property type="molecule type" value="Genomic_DNA"/>
</dbReference>
<evidence type="ECO:0000313" key="4">
    <source>
        <dbReference type="EMBL" id="GAA0466014.1"/>
    </source>
</evidence>
<dbReference type="Proteomes" id="UP001500713">
    <property type="component" value="Unassembled WGS sequence"/>
</dbReference>
<dbReference type="RefSeq" id="WP_229954117.1">
    <property type="nucleotide sequence ID" value="NZ_BAAAEM010000002.1"/>
</dbReference>
<dbReference type="InterPro" id="IPR011006">
    <property type="entry name" value="CheY-like_superfamily"/>
</dbReference>
<dbReference type="SMART" id="SM00448">
    <property type="entry name" value="REC"/>
    <property type="match status" value="1"/>
</dbReference>